<dbReference type="Gene3D" id="3.20.20.10">
    <property type="entry name" value="Alanine racemase"/>
    <property type="match status" value="1"/>
</dbReference>
<gene>
    <name evidence="2" type="ORF">GLW01_09950</name>
</gene>
<comment type="caution">
    <text evidence="2">The sequence shown here is derived from an EMBL/GenBank/DDBJ whole genome shotgun (WGS) entry which is preliminary data.</text>
</comment>
<accession>A0A9X5B589</accession>
<feature type="domain" description="Alanine racemase N-terminal" evidence="1">
    <location>
        <begin position="114"/>
        <end position="264"/>
    </location>
</feature>
<name>A0A9X5B589_9GAMM</name>
<dbReference type="InterPro" id="IPR029066">
    <property type="entry name" value="PLP-binding_barrel"/>
</dbReference>
<dbReference type="InterPro" id="IPR001608">
    <property type="entry name" value="Ala_racemase_N"/>
</dbReference>
<dbReference type="Pfam" id="PF01168">
    <property type="entry name" value="Ala_racemase_N"/>
    <property type="match status" value="1"/>
</dbReference>
<sequence>MTDPGRDAYFQALQSALIDAGVAGPTLVVDRARLDANIDTLMGDLPEGMGYRIVTKSLPSPKLLAHVRERTGSDKLMTFNQPMLKALGELMPDTDQLLGKPLPEAAVWAHLSQLPEPRQQALDRIQWLVDTPQRLAQYERLAEAFGVRLRISLELDVGLHRGGFVTGRRLGEALERLGNSDRLMLSGFMGYEPHLASIPELLGWRRHLLRRAKTAYRAVIEQTESVLGAGVVELLTRNAGGSPTYRMHPETDVANEVSVGSALVKPTHFDIPELAPHKPACFIATPVLKGPAPTRIPGLEWASALGRRLRPKTASALFIHGGNWQADPVDPPGLHYNRILGRSSNQEMLNGDRRLAIQPDEFVFFRPHQSEAVFLQFGDIAVYEDGAIVDWWPVLPPSA</sequence>
<dbReference type="EMBL" id="WMEX01000005">
    <property type="protein sequence ID" value="MYL27115.1"/>
    <property type="molecule type" value="Genomic_DNA"/>
</dbReference>
<dbReference type="SUPFAM" id="SSF51419">
    <property type="entry name" value="PLP-binding barrel"/>
    <property type="match status" value="1"/>
</dbReference>
<organism evidence="2 3">
    <name type="scientific">Vreelandella halophila</name>
    <dbReference type="NCBI Taxonomy" id="86177"/>
    <lineage>
        <taxon>Bacteria</taxon>
        <taxon>Pseudomonadati</taxon>
        <taxon>Pseudomonadota</taxon>
        <taxon>Gammaproteobacteria</taxon>
        <taxon>Oceanospirillales</taxon>
        <taxon>Halomonadaceae</taxon>
        <taxon>Vreelandella</taxon>
    </lineage>
</organism>
<dbReference type="GO" id="GO:0008721">
    <property type="term" value="F:D-serine ammonia-lyase activity"/>
    <property type="evidence" value="ECO:0007669"/>
    <property type="project" value="TreeGrafter"/>
</dbReference>
<dbReference type="Proteomes" id="UP000460751">
    <property type="component" value="Unassembled WGS sequence"/>
</dbReference>
<protein>
    <submittedName>
        <fullName evidence="2">DSD1 family PLP-dependent enzyme</fullName>
    </submittedName>
</protein>
<evidence type="ECO:0000313" key="2">
    <source>
        <dbReference type="EMBL" id="MYL27115.1"/>
    </source>
</evidence>
<dbReference type="PANTHER" id="PTHR28004">
    <property type="entry name" value="ZGC:162816-RELATED"/>
    <property type="match status" value="1"/>
</dbReference>
<reference evidence="2 3" key="1">
    <citation type="submission" date="2019-11" db="EMBL/GenBank/DDBJ databases">
        <title>Genome sequences of 17 halophilic strains isolated from different environments.</title>
        <authorList>
            <person name="Furrow R.E."/>
        </authorList>
    </citation>
    <scope>NUCLEOTIDE SEQUENCE [LARGE SCALE GENOMIC DNA]</scope>
    <source>
        <strain evidence="2 3">22507_15_FS</strain>
    </source>
</reference>
<proteinExistence type="predicted"/>
<evidence type="ECO:0000259" key="1">
    <source>
        <dbReference type="Pfam" id="PF01168"/>
    </source>
</evidence>
<dbReference type="OrthoDB" id="339576at2"/>
<dbReference type="InterPro" id="IPR051466">
    <property type="entry name" value="D-amino_acid_metab_enzyme"/>
</dbReference>
<dbReference type="PANTHER" id="PTHR28004:SF2">
    <property type="entry name" value="D-SERINE DEHYDRATASE"/>
    <property type="match status" value="1"/>
</dbReference>
<evidence type="ECO:0000313" key="3">
    <source>
        <dbReference type="Proteomes" id="UP000460751"/>
    </source>
</evidence>
<keyword evidence="3" id="KW-1185">Reference proteome</keyword>
<dbReference type="AlphaFoldDB" id="A0A9X5B589"/>
<dbReference type="GO" id="GO:0036088">
    <property type="term" value="P:D-serine catabolic process"/>
    <property type="evidence" value="ECO:0007669"/>
    <property type="project" value="TreeGrafter"/>
</dbReference>
<dbReference type="RefSeq" id="WP_160898952.1">
    <property type="nucleotide sequence ID" value="NZ_WMEX01000005.1"/>
</dbReference>